<dbReference type="SUPFAM" id="SSF48726">
    <property type="entry name" value="Immunoglobulin"/>
    <property type="match status" value="1"/>
</dbReference>
<dbReference type="Gene3D" id="2.60.40.10">
    <property type="entry name" value="Immunoglobulins"/>
    <property type="match status" value="2"/>
</dbReference>
<dbReference type="InterPro" id="IPR036179">
    <property type="entry name" value="Ig-like_dom_sf"/>
</dbReference>
<proteinExistence type="predicted"/>
<accession>A0AAD9J1T8</accession>
<dbReference type="EMBL" id="JAODUP010000745">
    <property type="protein sequence ID" value="KAK2144576.1"/>
    <property type="molecule type" value="Genomic_DNA"/>
</dbReference>
<evidence type="ECO:0000313" key="3">
    <source>
        <dbReference type="Proteomes" id="UP001208570"/>
    </source>
</evidence>
<organism evidence="2 3">
    <name type="scientific">Paralvinella palmiformis</name>
    <dbReference type="NCBI Taxonomy" id="53620"/>
    <lineage>
        <taxon>Eukaryota</taxon>
        <taxon>Metazoa</taxon>
        <taxon>Spiralia</taxon>
        <taxon>Lophotrochozoa</taxon>
        <taxon>Annelida</taxon>
        <taxon>Polychaeta</taxon>
        <taxon>Sedentaria</taxon>
        <taxon>Canalipalpata</taxon>
        <taxon>Terebellida</taxon>
        <taxon>Terebelliformia</taxon>
        <taxon>Alvinellidae</taxon>
        <taxon>Paralvinella</taxon>
    </lineage>
</organism>
<reference evidence="2" key="1">
    <citation type="journal article" date="2023" name="Mol. Biol. Evol.">
        <title>Third-Generation Sequencing Reveals the Adaptive Role of the Epigenome in Three Deep-Sea Polychaetes.</title>
        <authorList>
            <person name="Perez M."/>
            <person name="Aroh O."/>
            <person name="Sun Y."/>
            <person name="Lan Y."/>
            <person name="Juniper S.K."/>
            <person name="Young C.R."/>
            <person name="Angers B."/>
            <person name="Qian P.Y."/>
        </authorList>
    </citation>
    <scope>NUCLEOTIDE SEQUENCE</scope>
    <source>
        <strain evidence="2">P08H-3</strain>
    </source>
</reference>
<gene>
    <name evidence="2" type="ORF">LSH36_745g01001</name>
</gene>
<dbReference type="InterPro" id="IPR013783">
    <property type="entry name" value="Ig-like_fold"/>
</dbReference>
<feature type="domain" description="Ig-like" evidence="1">
    <location>
        <begin position="198"/>
        <end position="279"/>
    </location>
</feature>
<protein>
    <recommendedName>
        <fullName evidence="1">Ig-like domain-containing protein</fullName>
    </recommendedName>
</protein>
<dbReference type="AlphaFoldDB" id="A0AAD9J1T8"/>
<comment type="caution">
    <text evidence="2">The sequence shown here is derived from an EMBL/GenBank/DDBJ whole genome shotgun (WGS) entry which is preliminary data.</text>
</comment>
<keyword evidence="3" id="KW-1185">Reference proteome</keyword>
<dbReference type="PROSITE" id="PS50835">
    <property type="entry name" value="IG_LIKE"/>
    <property type="match status" value="2"/>
</dbReference>
<feature type="domain" description="Ig-like" evidence="1">
    <location>
        <begin position="97"/>
        <end position="184"/>
    </location>
</feature>
<dbReference type="InterPro" id="IPR007110">
    <property type="entry name" value="Ig-like_dom"/>
</dbReference>
<dbReference type="Proteomes" id="UP001208570">
    <property type="component" value="Unassembled WGS sequence"/>
</dbReference>
<evidence type="ECO:0000313" key="2">
    <source>
        <dbReference type="EMBL" id="KAK2144576.1"/>
    </source>
</evidence>
<sequence>MPNPGAKNPIPIWILKQCKDELLPTITDIVSLSLSSDKLIKKSSLGLSEYKNYMPVSNLGCLSKVIERVVANQLKLYLCANNLDDELHRAYKKYNPPGKASTVMSVTGPIVEGENPNIDITCSVSDPGYPQATFKWSKDNQDQSGGEDGSITIRQRSATVSKHDGIWTCIPSNSEGEGLGADISVVVNAKAHLSQSLPRTLTVIADPKDSFNVTCGFISKPSATISWTYNNNNILPAGVITQPITTTSSGKMSTVTQKLLWNPNSDISSRRSVGGVYLCKGTVDLGQGRVDH</sequence>
<evidence type="ECO:0000259" key="1">
    <source>
        <dbReference type="PROSITE" id="PS50835"/>
    </source>
</evidence>
<name>A0AAD9J1T8_9ANNE</name>